<evidence type="ECO:0000256" key="3">
    <source>
        <dbReference type="ARBA" id="ARBA00022989"/>
    </source>
</evidence>
<keyword evidence="5" id="KW-0443">Lipid metabolism</keyword>
<name>A0ABQ4PXP2_9PROT</name>
<keyword evidence="2 7" id="KW-0812">Transmembrane</keyword>
<dbReference type="InterPro" id="IPR051689">
    <property type="entry name" value="Sterol_desaturase/TMEM195"/>
</dbReference>
<feature type="domain" description="Fatty acid hydroxylase" evidence="8">
    <location>
        <begin position="92"/>
        <end position="228"/>
    </location>
</feature>
<dbReference type="PANTHER" id="PTHR21624">
    <property type="entry name" value="STEROL DESATURASE-RELATED PROTEIN"/>
    <property type="match status" value="1"/>
</dbReference>
<accession>A0ABQ4PXP2</accession>
<comment type="subcellular location">
    <subcellularLocation>
        <location evidence="1">Endomembrane system</location>
        <topology evidence="1">Multi-pass membrane protein</topology>
    </subcellularLocation>
</comment>
<keyword evidence="10" id="KW-1185">Reference proteome</keyword>
<comment type="caution">
    <text evidence="9">The sequence shown here is derived from an EMBL/GenBank/DDBJ whole genome shotgun (WGS) entry which is preliminary data.</text>
</comment>
<evidence type="ECO:0000256" key="7">
    <source>
        <dbReference type="SAM" id="Phobius"/>
    </source>
</evidence>
<keyword evidence="6 7" id="KW-0472">Membrane</keyword>
<evidence type="ECO:0000256" key="6">
    <source>
        <dbReference type="ARBA" id="ARBA00023136"/>
    </source>
</evidence>
<reference evidence="9" key="2">
    <citation type="journal article" date="2023" name="ISME Commun">
        <title>Characterization of a bloom-associated alphaproteobacterial lineage, 'Candidatus Phycosocius': insights into freshwater algal-bacterial interactions.</title>
        <authorList>
            <person name="Tanabe Y."/>
            <person name="Yamaguchi H."/>
            <person name="Yoshida M."/>
            <person name="Kai A."/>
            <person name="Okazaki Y."/>
        </authorList>
    </citation>
    <scope>NUCLEOTIDE SEQUENCE</scope>
    <source>
        <strain evidence="9">BOTRYCO-1</strain>
    </source>
</reference>
<evidence type="ECO:0000256" key="2">
    <source>
        <dbReference type="ARBA" id="ARBA00022692"/>
    </source>
</evidence>
<feature type="transmembrane region" description="Helical" evidence="7">
    <location>
        <begin position="78"/>
        <end position="98"/>
    </location>
</feature>
<dbReference type="PANTHER" id="PTHR21624:SF1">
    <property type="entry name" value="ALKYLGLYCEROL MONOOXYGENASE"/>
    <property type="match status" value="1"/>
</dbReference>
<gene>
    <name evidence="9" type="ORF">PsB1_1883</name>
</gene>
<evidence type="ECO:0000313" key="9">
    <source>
        <dbReference type="EMBL" id="GIU67729.1"/>
    </source>
</evidence>
<evidence type="ECO:0000259" key="8">
    <source>
        <dbReference type="Pfam" id="PF04116"/>
    </source>
</evidence>
<evidence type="ECO:0000256" key="4">
    <source>
        <dbReference type="ARBA" id="ARBA00023002"/>
    </source>
</evidence>
<dbReference type="RefSeq" id="WP_284360729.1">
    <property type="nucleotide sequence ID" value="NZ_BPFZ01000013.1"/>
</dbReference>
<dbReference type="EMBL" id="BPFZ01000013">
    <property type="protein sequence ID" value="GIU67729.1"/>
    <property type="molecule type" value="Genomic_DNA"/>
</dbReference>
<evidence type="ECO:0000313" key="10">
    <source>
        <dbReference type="Proteomes" id="UP001161064"/>
    </source>
</evidence>
<reference evidence="9" key="1">
    <citation type="submission" date="2021-05" db="EMBL/GenBank/DDBJ databases">
        <authorList>
            <person name="Tanabe Y."/>
        </authorList>
    </citation>
    <scope>NUCLEOTIDE SEQUENCE</scope>
    <source>
        <strain evidence="9">BOTRYCO-1</strain>
    </source>
</reference>
<feature type="transmembrane region" description="Helical" evidence="7">
    <location>
        <begin position="45"/>
        <end position="66"/>
    </location>
</feature>
<protein>
    <submittedName>
        <fullName evidence="9">Fatty acid hydroxylase</fullName>
    </submittedName>
</protein>
<keyword evidence="4" id="KW-0560">Oxidoreductase</keyword>
<proteinExistence type="predicted"/>
<keyword evidence="3 7" id="KW-1133">Transmembrane helix</keyword>
<dbReference type="Pfam" id="PF04116">
    <property type="entry name" value="FA_hydroxylase"/>
    <property type="match status" value="1"/>
</dbReference>
<dbReference type="Proteomes" id="UP001161064">
    <property type="component" value="Unassembled WGS sequence"/>
</dbReference>
<sequence length="264" mass="29500">MTDATFRLCFTFGFWMLLFGLEWLRPARQSHLTSLRMVRHFSLGLSGALLCRLVLVGGLTSVAAWAESAEIGIFNTVGLYSSGGLTGLAVLIICFLLLDFSVWAQHVLTHKLPFLWRFHRVHHSDIAMDVTTALRFHPGEILFSLAYKSAIILALGAPPIVALAFEVTLGAGALFTHANVKIPTRLDDVLRLLVVTPAMHLIHHSQDPRNTHSNYGFSFSIWDRLFRTYRPPPDSSAPLELIGLEHWREAPDQSLRALLVNPLQ</sequence>
<evidence type="ECO:0000256" key="1">
    <source>
        <dbReference type="ARBA" id="ARBA00004127"/>
    </source>
</evidence>
<feature type="transmembrane region" description="Helical" evidence="7">
    <location>
        <begin position="6"/>
        <end position="24"/>
    </location>
</feature>
<evidence type="ECO:0000256" key="5">
    <source>
        <dbReference type="ARBA" id="ARBA00023098"/>
    </source>
</evidence>
<dbReference type="InterPro" id="IPR006694">
    <property type="entry name" value="Fatty_acid_hydroxylase"/>
</dbReference>
<organism evidence="9 10">
    <name type="scientific">Candidatus Phycosocius spiralis</name>
    <dbReference type="NCBI Taxonomy" id="2815099"/>
    <lineage>
        <taxon>Bacteria</taxon>
        <taxon>Pseudomonadati</taxon>
        <taxon>Pseudomonadota</taxon>
        <taxon>Alphaproteobacteria</taxon>
        <taxon>Caulobacterales</taxon>
        <taxon>Caulobacterales incertae sedis</taxon>
        <taxon>Candidatus Phycosocius</taxon>
    </lineage>
</organism>